<comment type="caution">
    <text evidence="2">The sequence shown here is derived from an EMBL/GenBank/DDBJ whole genome shotgun (WGS) entry which is preliminary data.</text>
</comment>
<feature type="domain" description="HTH marR-type" evidence="1">
    <location>
        <begin position="11"/>
        <end position="144"/>
    </location>
</feature>
<dbReference type="InterPro" id="IPR036388">
    <property type="entry name" value="WH-like_DNA-bd_sf"/>
</dbReference>
<dbReference type="SMART" id="SM00347">
    <property type="entry name" value="HTH_MARR"/>
    <property type="match status" value="1"/>
</dbReference>
<dbReference type="AlphaFoldDB" id="A0A7W6JZX2"/>
<dbReference type="InterPro" id="IPR039422">
    <property type="entry name" value="MarR/SlyA-like"/>
</dbReference>
<dbReference type="Gene3D" id="1.10.10.10">
    <property type="entry name" value="Winged helix-like DNA-binding domain superfamily/Winged helix DNA-binding domain"/>
    <property type="match status" value="1"/>
</dbReference>
<dbReference type="RefSeq" id="WP_183790334.1">
    <property type="nucleotide sequence ID" value="NZ_JACIDU010000003.1"/>
</dbReference>
<accession>A0A7W6JZX2</accession>
<evidence type="ECO:0000313" key="3">
    <source>
        <dbReference type="Proteomes" id="UP000584824"/>
    </source>
</evidence>
<sequence>MEPKLTFNTQLDALSFAIFRVHGALIATGDRIGAGQGLTSARWQILGTLTLAGEPLTVAQIARLMGLTRQAVQRVTNDLEQVGMLTMQDNPAHKRARLAWLTDQGRAAYAEVMTEWSRLAAILAVNLPDTRITETIACLETLKDELQTLSPSD</sequence>
<dbReference type="Pfam" id="PF12802">
    <property type="entry name" value="MarR_2"/>
    <property type="match status" value="1"/>
</dbReference>
<dbReference type="InterPro" id="IPR036390">
    <property type="entry name" value="WH_DNA-bd_sf"/>
</dbReference>
<organism evidence="2 3">
    <name type="scientific">Allorhizobium borbori</name>
    <dbReference type="NCBI Taxonomy" id="485907"/>
    <lineage>
        <taxon>Bacteria</taxon>
        <taxon>Pseudomonadati</taxon>
        <taxon>Pseudomonadota</taxon>
        <taxon>Alphaproteobacteria</taxon>
        <taxon>Hyphomicrobiales</taxon>
        <taxon>Rhizobiaceae</taxon>
        <taxon>Rhizobium/Agrobacterium group</taxon>
        <taxon>Allorhizobium</taxon>
    </lineage>
</organism>
<dbReference type="Proteomes" id="UP000584824">
    <property type="component" value="Unassembled WGS sequence"/>
</dbReference>
<keyword evidence="3" id="KW-1185">Reference proteome</keyword>
<dbReference type="PANTHER" id="PTHR33164">
    <property type="entry name" value="TRANSCRIPTIONAL REGULATOR, MARR FAMILY"/>
    <property type="match status" value="1"/>
</dbReference>
<dbReference type="PROSITE" id="PS50995">
    <property type="entry name" value="HTH_MARR_2"/>
    <property type="match status" value="1"/>
</dbReference>
<dbReference type="PANTHER" id="PTHR33164:SF43">
    <property type="entry name" value="HTH-TYPE TRANSCRIPTIONAL REPRESSOR YETL"/>
    <property type="match status" value="1"/>
</dbReference>
<reference evidence="2 3" key="1">
    <citation type="submission" date="2020-08" db="EMBL/GenBank/DDBJ databases">
        <title>Genomic Encyclopedia of Type Strains, Phase IV (KMG-IV): sequencing the most valuable type-strain genomes for metagenomic binning, comparative biology and taxonomic classification.</title>
        <authorList>
            <person name="Goeker M."/>
        </authorList>
    </citation>
    <scope>NUCLEOTIDE SEQUENCE [LARGE SCALE GENOMIC DNA]</scope>
    <source>
        <strain evidence="2 3">DSM 26385</strain>
    </source>
</reference>
<keyword evidence="2" id="KW-0238">DNA-binding</keyword>
<dbReference type="EMBL" id="JACIDU010000003">
    <property type="protein sequence ID" value="MBB4102611.1"/>
    <property type="molecule type" value="Genomic_DNA"/>
</dbReference>
<dbReference type="SUPFAM" id="SSF46785">
    <property type="entry name" value="Winged helix' DNA-binding domain"/>
    <property type="match status" value="1"/>
</dbReference>
<evidence type="ECO:0000259" key="1">
    <source>
        <dbReference type="PROSITE" id="PS50995"/>
    </source>
</evidence>
<gene>
    <name evidence="2" type="ORF">GGQ66_001146</name>
</gene>
<dbReference type="InterPro" id="IPR000835">
    <property type="entry name" value="HTH_MarR-typ"/>
</dbReference>
<name>A0A7W6JZX2_9HYPH</name>
<dbReference type="GO" id="GO:0003677">
    <property type="term" value="F:DNA binding"/>
    <property type="evidence" value="ECO:0007669"/>
    <property type="project" value="UniProtKB-KW"/>
</dbReference>
<protein>
    <submittedName>
        <fullName evidence="2">DNA-binding MarR family transcriptional regulator</fullName>
    </submittedName>
</protein>
<dbReference type="GO" id="GO:0006950">
    <property type="term" value="P:response to stress"/>
    <property type="evidence" value="ECO:0007669"/>
    <property type="project" value="TreeGrafter"/>
</dbReference>
<evidence type="ECO:0000313" key="2">
    <source>
        <dbReference type="EMBL" id="MBB4102611.1"/>
    </source>
</evidence>
<dbReference type="GO" id="GO:0003700">
    <property type="term" value="F:DNA-binding transcription factor activity"/>
    <property type="evidence" value="ECO:0007669"/>
    <property type="project" value="InterPro"/>
</dbReference>
<proteinExistence type="predicted"/>